<evidence type="ECO:0000256" key="1">
    <source>
        <dbReference type="ARBA" id="ARBA00001947"/>
    </source>
</evidence>
<evidence type="ECO:0000259" key="9">
    <source>
        <dbReference type="Pfam" id="PF01431"/>
    </source>
</evidence>
<reference evidence="11" key="1">
    <citation type="submission" date="2003-08" db="EMBL/GenBank/DDBJ databases">
        <title>Molecular cloning and characterization of zinc metallopeptidases from adult Ancylostoma ceylanicum.</title>
        <authorList>
            <person name="Wisniewski M."/>
            <person name="Jaros S."/>
            <person name="Cappello M."/>
            <person name="Wedrychowicz H."/>
        </authorList>
    </citation>
    <scope>NUCLEOTIDE SEQUENCE</scope>
</reference>
<dbReference type="GO" id="GO:0005886">
    <property type="term" value="C:plasma membrane"/>
    <property type="evidence" value="ECO:0007669"/>
    <property type="project" value="TreeGrafter"/>
</dbReference>
<dbReference type="AlphaFoldDB" id="Q6UEA5"/>
<dbReference type="PROSITE" id="PS51885">
    <property type="entry name" value="NEPRILYSIN"/>
    <property type="match status" value="1"/>
</dbReference>
<evidence type="ECO:0000256" key="2">
    <source>
        <dbReference type="ARBA" id="ARBA00007357"/>
    </source>
</evidence>
<dbReference type="GO" id="GO:0004222">
    <property type="term" value="F:metalloendopeptidase activity"/>
    <property type="evidence" value="ECO:0007669"/>
    <property type="project" value="InterPro"/>
</dbReference>
<comment type="similarity">
    <text evidence="2">Belongs to the peptidase M13 family.</text>
</comment>
<dbReference type="GO" id="GO:0016485">
    <property type="term" value="P:protein processing"/>
    <property type="evidence" value="ECO:0007669"/>
    <property type="project" value="TreeGrafter"/>
</dbReference>
<feature type="domain" description="Peptidase M13 C-terminal" evidence="9">
    <location>
        <begin position="679"/>
        <end position="896"/>
    </location>
</feature>
<dbReference type="Gene3D" id="3.40.390.10">
    <property type="entry name" value="Collagenase (Catalytic Domain)"/>
    <property type="match status" value="1"/>
</dbReference>
<organism evidence="11">
    <name type="scientific">Ancylostoma ceylanicum</name>
    <dbReference type="NCBI Taxonomy" id="53326"/>
    <lineage>
        <taxon>Eukaryota</taxon>
        <taxon>Metazoa</taxon>
        <taxon>Ecdysozoa</taxon>
        <taxon>Nematoda</taxon>
        <taxon>Chromadorea</taxon>
        <taxon>Rhabditida</taxon>
        <taxon>Rhabditina</taxon>
        <taxon>Rhabditomorpha</taxon>
        <taxon>Strongyloidea</taxon>
        <taxon>Ancylostomatidae</taxon>
        <taxon>Ancylostomatinae</taxon>
        <taxon>Ancylostoma</taxon>
    </lineage>
</organism>
<feature type="domain" description="Peptidase M13 N-terminal" evidence="10">
    <location>
        <begin position="183"/>
        <end position="606"/>
    </location>
</feature>
<dbReference type="InterPro" id="IPR024079">
    <property type="entry name" value="MetalloPept_cat_dom_sf"/>
</dbReference>
<dbReference type="Gene3D" id="1.10.1380.10">
    <property type="entry name" value="Neutral endopeptidase , domain2"/>
    <property type="match status" value="1"/>
</dbReference>
<keyword evidence="4" id="KW-0479">Metal-binding</keyword>
<feature type="region of interest" description="Disordered" evidence="8">
    <location>
        <begin position="36"/>
        <end position="146"/>
    </location>
</feature>
<keyword evidence="7" id="KW-0482">Metalloprotease</keyword>
<dbReference type="InterPro" id="IPR042089">
    <property type="entry name" value="Peptidase_M13_dom_2"/>
</dbReference>
<evidence type="ECO:0000259" key="10">
    <source>
        <dbReference type="Pfam" id="PF05649"/>
    </source>
</evidence>
<evidence type="ECO:0000256" key="7">
    <source>
        <dbReference type="ARBA" id="ARBA00023049"/>
    </source>
</evidence>
<comment type="cofactor">
    <cofactor evidence="1">
        <name>Zn(2+)</name>
        <dbReference type="ChEBI" id="CHEBI:29105"/>
    </cofactor>
</comment>
<proteinExistence type="evidence at transcript level"/>
<keyword evidence="5" id="KW-0378">Hydrolase</keyword>
<feature type="compositionally biased region" description="Low complexity" evidence="8">
    <location>
        <begin position="49"/>
        <end position="141"/>
    </location>
</feature>
<evidence type="ECO:0000256" key="3">
    <source>
        <dbReference type="ARBA" id="ARBA00022670"/>
    </source>
</evidence>
<evidence type="ECO:0000256" key="8">
    <source>
        <dbReference type="SAM" id="MobiDB-lite"/>
    </source>
</evidence>
<dbReference type="CDD" id="cd08662">
    <property type="entry name" value="M13"/>
    <property type="match status" value="1"/>
</dbReference>
<evidence type="ECO:0000256" key="6">
    <source>
        <dbReference type="ARBA" id="ARBA00022833"/>
    </source>
</evidence>
<dbReference type="GO" id="GO:0046872">
    <property type="term" value="F:metal ion binding"/>
    <property type="evidence" value="ECO:0007669"/>
    <property type="project" value="UniProtKB-KW"/>
</dbReference>
<evidence type="ECO:0000313" key="11">
    <source>
        <dbReference type="EMBL" id="AAQ75756.1"/>
    </source>
</evidence>
<dbReference type="InterPro" id="IPR000718">
    <property type="entry name" value="Peptidase_M13"/>
</dbReference>
<dbReference type="SUPFAM" id="SSF55486">
    <property type="entry name" value="Metalloproteases ('zincins'), catalytic domain"/>
    <property type="match status" value="1"/>
</dbReference>
<dbReference type="PANTHER" id="PTHR11733:SF188">
    <property type="entry name" value="NEPRILYSIN"/>
    <property type="match status" value="1"/>
</dbReference>
<dbReference type="MEROPS" id="M13.011"/>
<dbReference type="Pfam" id="PF01431">
    <property type="entry name" value="Peptidase_M13"/>
    <property type="match status" value="1"/>
</dbReference>
<dbReference type="InterPro" id="IPR008753">
    <property type="entry name" value="Peptidase_M13_N"/>
</dbReference>
<accession>Q6UEA5</accession>
<dbReference type="InterPro" id="IPR018497">
    <property type="entry name" value="Peptidase_M13_C"/>
</dbReference>
<keyword evidence="6" id="KW-0862">Zinc</keyword>
<dbReference type="Pfam" id="PF05649">
    <property type="entry name" value="Peptidase_M13_N"/>
    <property type="match status" value="1"/>
</dbReference>
<name>Q6UEA5_9BILA</name>
<dbReference type="EMBL" id="AY371701">
    <property type="protein sequence ID" value="AAQ75756.1"/>
    <property type="molecule type" value="mRNA"/>
</dbReference>
<dbReference type="PRINTS" id="PR00786">
    <property type="entry name" value="NEPRILYSIN"/>
</dbReference>
<protein>
    <submittedName>
        <fullName evidence="11">Zinc metallopeptidase 6</fullName>
    </submittedName>
</protein>
<evidence type="ECO:0000256" key="4">
    <source>
        <dbReference type="ARBA" id="ARBA00022723"/>
    </source>
</evidence>
<keyword evidence="3" id="KW-0645">Protease</keyword>
<evidence type="ECO:0000256" key="5">
    <source>
        <dbReference type="ARBA" id="ARBA00022801"/>
    </source>
</evidence>
<dbReference type="PANTHER" id="PTHR11733">
    <property type="entry name" value="ZINC METALLOPROTEASE FAMILY M13 NEPRILYSIN-RELATED"/>
    <property type="match status" value="1"/>
</dbReference>
<sequence>MTNLLTVTTGLSGLVAALFVTSLVFNILIWSEVNKEQEKPTPIPPPVPQSSSVVHTTVTEPKSTKPVSKPQSSSVVHTTVTESKSTKTTRPVTKPTTTVPSTTRTRISTKSTTRKSSAVTTPRTLRPSTTTSTRRPFTTTTAEPDIPGNDTVFCPHYGVSDNSYDYQEAAAYILSGLDETVDPCEDFYAFTCNKYIKEHDPQELGVGKFSPSKELQDDINAEIAEALRTVEVNSQQWSKTERITKALLHSCVYHRTSRTPIDNMIDFLQEIKRLFGGIPFIGHPLKDGFDLFSAMGDLEQNHAMGTLMGGMVSVDYKKDSQHALYISQPSLPMPREFYVLPQFTKKLQEREKLLRDVLFKFADTILDDPEPYAKEIKKAALDIVQLERRIAMASWPKTQLRNYAQQYNAYKLRDLKKTYPKINWDSYLNALMSTAGKPDFSGSARLVIAQPSYFGWLNALVSGNTVDDKMLVNYMITQLIFEDADFLGGVFKKAAEEANYVPYAQRAGRGIARVGQQLFRTADSSGNANLPCISTIMHYMPYGPGYVYVKNKGNERNQVAADISKQTELVLKNFMNMMSGLKWMTSDSKRAAQMKAKGMVKNYLWPEKLFGDFRDTSKLDDYHNPDYGKIIDLYNQNYTHNYYKMRNMMIKGFANRESLRLMKEEPDRANFLMSPAYVNAWYQPERNSITFPYAYLNPPFYNLKYPQAFNYGGQGGTGGHEIVHGFDDEGVQFGPDGSLSKCMWHECGWMTSKSKDGFRDMAQCVVTQYNTQCCPEKSGNILCANGATTQGENIADLGGQQASYRAYREYIKTKGKEEKRLPGLERYTPNQIFWITYGFGWCRTQTEENLIKQILTDPHSPSVCRVNQVVQDIPAFGKDFGCSVGQNMYPAPEQRCSVWVQE</sequence>